<feature type="modified residue" description="N6-(pyridoxal phosphate)lysine" evidence="12 13">
    <location>
        <position position="109"/>
    </location>
</feature>
<comment type="cofactor">
    <cofactor evidence="1 12 13">
        <name>pyridoxal 5'-phosphate</name>
        <dbReference type="ChEBI" id="CHEBI:597326"/>
    </cofactor>
</comment>
<evidence type="ECO:0000259" key="17">
    <source>
        <dbReference type="Pfam" id="PF17944"/>
    </source>
</evidence>
<keyword evidence="10 12" id="KW-0620">Polyamine biosynthesis</keyword>
<dbReference type="AlphaFoldDB" id="A0A0A1ZRI4"/>
<protein>
    <recommendedName>
        <fullName evidence="12">Biosynthetic arginine decarboxylase</fullName>
        <shortName evidence="12">ADC</shortName>
        <ecNumber evidence="12">4.1.1.19</ecNumber>
    </recommendedName>
</protein>
<keyword evidence="5 12" id="KW-0479">Metal-binding</keyword>
<dbReference type="Gene3D" id="1.20.58.930">
    <property type="match status" value="1"/>
</dbReference>
<keyword evidence="7 12" id="KW-0460">Magnesium</keyword>
<dbReference type="Gene3D" id="3.20.20.10">
    <property type="entry name" value="Alanine racemase"/>
    <property type="match status" value="1"/>
</dbReference>
<feature type="domain" description="Arginine decarboxylase helical bundle" evidence="16">
    <location>
        <begin position="379"/>
        <end position="463"/>
    </location>
</feature>
<dbReference type="InterPro" id="IPR041128">
    <property type="entry name" value="Arg_decarbox_C"/>
</dbReference>
<evidence type="ECO:0000256" key="9">
    <source>
        <dbReference type="ARBA" id="ARBA00023066"/>
    </source>
</evidence>
<dbReference type="SUPFAM" id="SSF51419">
    <property type="entry name" value="PLP-binding barrel"/>
    <property type="match status" value="1"/>
</dbReference>
<dbReference type="InterPro" id="IPR022644">
    <property type="entry name" value="De-COase2_N"/>
</dbReference>
<name>A0A0A1ZRI4_PROMR</name>
<dbReference type="PANTHER" id="PTHR43295">
    <property type="entry name" value="ARGININE DECARBOXYLASE"/>
    <property type="match status" value="1"/>
</dbReference>
<evidence type="ECO:0000256" key="8">
    <source>
        <dbReference type="ARBA" id="ARBA00022898"/>
    </source>
</evidence>
<keyword evidence="8 12" id="KW-0663">Pyridoxal phosphate</keyword>
<dbReference type="GO" id="GO:0046872">
    <property type="term" value="F:metal ion binding"/>
    <property type="evidence" value="ECO:0007669"/>
    <property type="project" value="UniProtKB-KW"/>
</dbReference>
<dbReference type="Gene3D" id="2.40.37.10">
    <property type="entry name" value="Lyase, Ornithine Decarboxylase, Chain A, domain 1"/>
    <property type="match status" value="1"/>
</dbReference>
<dbReference type="CDD" id="cd06830">
    <property type="entry name" value="PLPDE_III_ADC"/>
    <property type="match status" value="1"/>
</dbReference>
<evidence type="ECO:0000256" key="14">
    <source>
        <dbReference type="PIRSR" id="PIRSR600183-50"/>
    </source>
</evidence>
<evidence type="ECO:0000256" key="11">
    <source>
        <dbReference type="ARBA" id="ARBA00023239"/>
    </source>
</evidence>
<evidence type="ECO:0000313" key="18">
    <source>
        <dbReference type="EMBL" id="KGF91126.1"/>
    </source>
</evidence>
<dbReference type="EC" id="4.1.1.19" evidence="12"/>
<evidence type="ECO:0000256" key="2">
    <source>
        <dbReference type="ARBA" id="ARBA00001946"/>
    </source>
</evidence>
<keyword evidence="9 12" id="KW-0745">Spermidine biosynthesis</keyword>
<dbReference type="GO" id="GO:0008792">
    <property type="term" value="F:arginine decarboxylase activity"/>
    <property type="evidence" value="ECO:0007669"/>
    <property type="project" value="UniProtKB-UniRule"/>
</dbReference>
<feature type="binding site" evidence="12">
    <location>
        <begin position="291"/>
        <end position="301"/>
    </location>
    <ligand>
        <name>substrate</name>
    </ligand>
</feature>
<accession>A0A0A1ZRI4</accession>
<dbReference type="Pfam" id="PF17810">
    <property type="entry name" value="Arg_decarb_HB"/>
    <property type="match status" value="1"/>
</dbReference>
<dbReference type="PIRSF" id="PIRSF001336">
    <property type="entry name" value="Arg_decrbxlase"/>
    <property type="match status" value="1"/>
</dbReference>
<comment type="cofactor">
    <cofactor evidence="2 12">
        <name>Mg(2+)</name>
        <dbReference type="ChEBI" id="CHEBI:18420"/>
    </cofactor>
</comment>
<evidence type="ECO:0000259" key="16">
    <source>
        <dbReference type="Pfam" id="PF17810"/>
    </source>
</evidence>
<dbReference type="InterPro" id="IPR009006">
    <property type="entry name" value="Ala_racemase/Decarboxylase_C"/>
</dbReference>
<reference evidence="19" key="1">
    <citation type="journal article" date="2014" name="Sci. Data">
        <title>Genomes of diverse isolates of the marine cyanobacterium Prochlorococcus.</title>
        <authorList>
            <person name="Biller S."/>
            <person name="Berube P."/>
            <person name="Thompson J."/>
            <person name="Kelly L."/>
            <person name="Roggensack S."/>
            <person name="Awad L."/>
            <person name="Roache-Johnson K."/>
            <person name="Ding H."/>
            <person name="Giovannoni S.J."/>
            <person name="Moore L.R."/>
            <person name="Chisholm S.W."/>
        </authorList>
    </citation>
    <scope>NUCLEOTIDE SEQUENCE [LARGE SCALE GENOMIC DNA]</scope>
</reference>
<comment type="pathway">
    <text evidence="12">Amine and polyamine biosynthesis; agmatine biosynthesis; agmatine from L-arginine: step 1/1.</text>
</comment>
<gene>
    <name evidence="12" type="primary">speA</name>
    <name evidence="18" type="ORF">EU93_1296</name>
</gene>
<dbReference type="PRINTS" id="PR01179">
    <property type="entry name" value="ODADCRBXLASE"/>
</dbReference>
<evidence type="ECO:0000256" key="10">
    <source>
        <dbReference type="ARBA" id="ARBA00023115"/>
    </source>
</evidence>
<keyword evidence="11 12" id="KW-0456">Lyase</keyword>
<dbReference type="PRINTS" id="PR01180">
    <property type="entry name" value="ARGDCRBXLASE"/>
</dbReference>
<evidence type="ECO:0000256" key="5">
    <source>
        <dbReference type="ARBA" id="ARBA00022723"/>
    </source>
</evidence>
<feature type="domain" description="Arginine decarboxylase C-terminal helical" evidence="17">
    <location>
        <begin position="595"/>
        <end position="646"/>
    </location>
</feature>
<dbReference type="InterPro" id="IPR002985">
    <property type="entry name" value="Arg_decrbxlase"/>
</dbReference>
<dbReference type="PROSITE" id="PS00879">
    <property type="entry name" value="ODR_DC_2_2"/>
    <property type="match status" value="1"/>
</dbReference>
<dbReference type="SUPFAM" id="SSF50621">
    <property type="entry name" value="Alanine racemase C-terminal domain-like"/>
    <property type="match status" value="1"/>
</dbReference>
<proteinExistence type="inferred from homology"/>
<keyword evidence="6 12" id="KW-0210">Decarboxylase</keyword>
<dbReference type="PROSITE" id="PS00878">
    <property type="entry name" value="ODR_DC_2_1"/>
    <property type="match status" value="1"/>
</dbReference>
<feature type="domain" description="Orn/DAP/Arg decarboxylase 2 N-terminal" evidence="15">
    <location>
        <begin position="101"/>
        <end position="350"/>
    </location>
</feature>
<evidence type="ECO:0000256" key="6">
    <source>
        <dbReference type="ARBA" id="ARBA00022793"/>
    </source>
</evidence>
<evidence type="ECO:0000259" key="15">
    <source>
        <dbReference type="Pfam" id="PF02784"/>
    </source>
</evidence>
<dbReference type="RefSeq" id="WP_032514111.1">
    <property type="nucleotide sequence ID" value="NZ_JNAJ01000015.1"/>
</dbReference>
<sequence length="648" mass="73475">MTNFEPKKLNKDWTIEDSISTYNIDKWGDKYFSINSKGNISVTKDKKSAEKIDLFQLVKELKSREINTPLIIRFNDILRDRINELNDAFLKAIKTYKYKNIYQGVFPVKCNQQKNVLKKIIEFGSPWNFGLEVGSKSELLIGLALLENQNSLLICNGYKDKNYIEIATLARKLKKNPIIVIEQRDEVKRIIQAVQDLNSTPLLGIRAKLSSKSSGRWSKSVGDNSKFGLSIPEIMSTIKELKEANLIKEMKLLHFHVGSQISDIAVIKDTLQEASQIYVQLCKLGAPMKYIDVGGGLGIDFDGTKTSSNTSTNYSLQNYANDVIATIKDSCQLNKIEHPIIISESGRAIISHCSVLIFNVLGTSNVNSKLEFFDGKNQSLIISNLLETFYELKKLNNKKINLSEIIELWNDAKKFKEDCLVAFRLGFLSLEERAYAEELTWACAKEIANNLSNDEINHPNLSEITETLASTYYANLSIFKSIPDSWAINQIFPIVPIHRHLEEPFCLGNFADLTCDSDGKLNSFIDNGKIKSLLNLHKLEQDKDYLIGIFMTGAYQEALGNFHNLFGNTNVVHIDINHENTYKIKNIIKEDSKSEILQLLDYHSASLVEAIRINTESAIDQKNLTIEEARKLIDQIEISLRKSSYLSE</sequence>
<feature type="active site" description="Proton donor" evidence="14">
    <location>
        <position position="515"/>
    </location>
</feature>
<evidence type="ECO:0000256" key="3">
    <source>
        <dbReference type="ARBA" id="ARBA00002257"/>
    </source>
</evidence>
<organism evidence="18 19">
    <name type="scientific">Prochlorococcus marinus str. MIT 9116</name>
    <dbReference type="NCBI Taxonomy" id="167544"/>
    <lineage>
        <taxon>Bacteria</taxon>
        <taxon>Bacillati</taxon>
        <taxon>Cyanobacteriota</taxon>
        <taxon>Cyanophyceae</taxon>
        <taxon>Synechococcales</taxon>
        <taxon>Prochlorococcaceae</taxon>
        <taxon>Prochlorococcus</taxon>
    </lineage>
</organism>
<dbReference type="InterPro" id="IPR000183">
    <property type="entry name" value="Orn/DAP/Arg_de-COase"/>
</dbReference>
<comment type="function">
    <text evidence="3 12">Catalyzes the biosynthesis of agmatine from arginine.</text>
</comment>
<dbReference type="EMBL" id="JNAJ01000015">
    <property type="protein sequence ID" value="KGF91126.1"/>
    <property type="molecule type" value="Genomic_DNA"/>
</dbReference>
<evidence type="ECO:0000313" key="19">
    <source>
        <dbReference type="Proteomes" id="UP000030491"/>
    </source>
</evidence>
<evidence type="ECO:0000256" key="1">
    <source>
        <dbReference type="ARBA" id="ARBA00001933"/>
    </source>
</evidence>
<dbReference type="HAMAP" id="MF_01417">
    <property type="entry name" value="SpeA"/>
    <property type="match status" value="1"/>
</dbReference>
<comment type="catalytic activity">
    <reaction evidence="12">
        <text>L-arginine + H(+) = agmatine + CO2</text>
        <dbReference type="Rhea" id="RHEA:17641"/>
        <dbReference type="ChEBI" id="CHEBI:15378"/>
        <dbReference type="ChEBI" id="CHEBI:16526"/>
        <dbReference type="ChEBI" id="CHEBI:32682"/>
        <dbReference type="ChEBI" id="CHEBI:58145"/>
        <dbReference type="EC" id="4.1.1.19"/>
    </reaction>
</comment>
<evidence type="ECO:0000256" key="12">
    <source>
        <dbReference type="HAMAP-Rule" id="MF_01417"/>
    </source>
</evidence>
<comment type="caution">
    <text evidence="18">The sequence shown here is derived from an EMBL/GenBank/DDBJ whole genome shotgun (WGS) entry which is preliminary data.</text>
</comment>
<dbReference type="NCBIfam" id="TIGR01273">
    <property type="entry name" value="speA"/>
    <property type="match status" value="1"/>
</dbReference>
<dbReference type="InterPro" id="IPR022657">
    <property type="entry name" value="De-COase2_CS"/>
</dbReference>
<dbReference type="GO" id="GO:0006527">
    <property type="term" value="P:L-arginine catabolic process"/>
    <property type="evidence" value="ECO:0007669"/>
    <property type="project" value="InterPro"/>
</dbReference>
<dbReference type="Pfam" id="PF02784">
    <property type="entry name" value="Orn_Arg_deC_N"/>
    <property type="match status" value="1"/>
</dbReference>
<dbReference type="Pfam" id="PF17944">
    <property type="entry name" value="Arg_decarbox_C"/>
    <property type="match status" value="1"/>
</dbReference>
<dbReference type="PANTHER" id="PTHR43295:SF9">
    <property type="entry name" value="BIOSYNTHETIC ARGININE DECARBOXYLASE"/>
    <property type="match status" value="1"/>
</dbReference>
<dbReference type="OrthoDB" id="9802658at2"/>
<dbReference type="UniPathway" id="UPA00186">
    <property type="reaction ID" value="UER00284"/>
</dbReference>
<dbReference type="Proteomes" id="UP000030491">
    <property type="component" value="Unassembled WGS sequence"/>
</dbReference>
<dbReference type="InterPro" id="IPR040634">
    <property type="entry name" value="Arg_decarb_HB"/>
</dbReference>
<evidence type="ECO:0000256" key="4">
    <source>
        <dbReference type="ARBA" id="ARBA00008357"/>
    </source>
</evidence>
<dbReference type="GO" id="GO:0008295">
    <property type="term" value="P:spermidine biosynthetic process"/>
    <property type="evidence" value="ECO:0007669"/>
    <property type="project" value="UniProtKB-UniRule"/>
</dbReference>
<evidence type="ECO:0000256" key="13">
    <source>
        <dbReference type="PIRSR" id="PIRSR001336-50"/>
    </source>
</evidence>
<dbReference type="NCBIfam" id="NF003763">
    <property type="entry name" value="PRK05354.1"/>
    <property type="match status" value="1"/>
</dbReference>
<dbReference type="InterPro" id="IPR029066">
    <property type="entry name" value="PLP-binding_barrel"/>
</dbReference>
<comment type="similarity">
    <text evidence="4 12">Belongs to the Orn/Lys/Arg decarboxylase class-II family. SpeA subfamily.</text>
</comment>
<evidence type="ECO:0000256" key="7">
    <source>
        <dbReference type="ARBA" id="ARBA00022842"/>
    </source>
</evidence>
<dbReference type="InterPro" id="IPR022653">
    <property type="entry name" value="De-COase2_pyr-phos_BS"/>
</dbReference>